<proteinExistence type="predicted"/>
<dbReference type="Proteomes" id="UP000276776">
    <property type="component" value="Unassembled WGS sequence"/>
</dbReference>
<gene>
    <name evidence="1" type="ORF">TCLT_LOCUS5212</name>
</gene>
<reference evidence="3" key="1">
    <citation type="submission" date="2017-02" db="UniProtKB">
        <authorList>
            <consortium name="WormBaseParasite"/>
        </authorList>
    </citation>
    <scope>IDENTIFICATION</scope>
</reference>
<evidence type="ECO:0000313" key="2">
    <source>
        <dbReference type="Proteomes" id="UP000276776"/>
    </source>
</evidence>
<name>A0A0N5CXT0_THECL</name>
<dbReference type="WBParaSite" id="TCLT_0000522301-mRNA-1">
    <property type="protein sequence ID" value="TCLT_0000522301-mRNA-1"/>
    <property type="gene ID" value="TCLT_0000522301"/>
</dbReference>
<keyword evidence="2" id="KW-1185">Reference proteome</keyword>
<accession>A0A0N5CXT0</accession>
<sequence length="91" mass="10790">MWREVFFFALLILALYRIPALWLYLFGVQICCAHRFRFVLIKSITSIEGDAFERVLENYRLNACLDVIKYTDHLRVAFVEIGYSPIPSHYI</sequence>
<dbReference type="AlphaFoldDB" id="A0A0N5CXT0"/>
<dbReference type="EMBL" id="UYYF01004326">
    <property type="protein sequence ID" value="VDN02425.1"/>
    <property type="molecule type" value="Genomic_DNA"/>
</dbReference>
<protein>
    <submittedName>
        <fullName evidence="3">Innexin</fullName>
    </submittedName>
</protein>
<evidence type="ECO:0000313" key="3">
    <source>
        <dbReference type="WBParaSite" id="TCLT_0000522301-mRNA-1"/>
    </source>
</evidence>
<organism evidence="3">
    <name type="scientific">Thelazia callipaeda</name>
    <name type="common">Oriental eyeworm</name>
    <name type="synonym">Parasitic nematode</name>
    <dbReference type="NCBI Taxonomy" id="103827"/>
    <lineage>
        <taxon>Eukaryota</taxon>
        <taxon>Metazoa</taxon>
        <taxon>Ecdysozoa</taxon>
        <taxon>Nematoda</taxon>
        <taxon>Chromadorea</taxon>
        <taxon>Rhabditida</taxon>
        <taxon>Spirurina</taxon>
        <taxon>Spiruromorpha</taxon>
        <taxon>Thelazioidea</taxon>
        <taxon>Thelaziidae</taxon>
        <taxon>Thelazia</taxon>
    </lineage>
</organism>
<evidence type="ECO:0000313" key="1">
    <source>
        <dbReference type="EMBL" id="VDN02425.1"/>
    </source>
</evidence>
<reference evidence="1 2" key="2">
    <citation type="submission" date="2018-11" db="EMBL/GenBank/DDBJ databases">
        <authorList>
            <consortium name="Pathogen Informatics"/>
        </authorList>
    </citation>
    <scope>NUCLEOTIDE SEQUENCE [LARGE SCALE GENOMIC DNA]</scope>
</reference>